<organism evidence="1 2">
    <name type="scientific">Paratrimastix pyriformis</name>
    <dbReference type="NCBI Taxonomy" id="342808"/>
    <lineage>
        <taxon>Eukaryota</taxon>
        <taxon>Metamonada</taxon>
        <taxon>Preaxostyla</taxon>
        <taxon>Paratrimastigidae</taxon>
        <taxon>Paratrimastix</taxon>
    </lineage>
</organism>
<reference evidence="1" key="1">
    <citation type="journal article" date="2022" name="bioRxiv">
        <title>Genomics of Preaxostyla Flagellates Illuminates Evolutionary Transitions and the Path Towards Mitochondrial Loss.</title>
        <authorList>
            <person name="Novak L.V.F."/>
            <person name="Treitli S.C."/>
            <person name="Pyrih J."/>
            <person name="Halakuc P."/>
            <person name="Pipaliya S.V."/>
            <person name="Vacek V."/>
            <person name="Brzon O."/>
            <person name="Soukal P."/>
            <person name="Eme L."/>
            <person name="Dacks J.B."/>
            <person name="Karnkowska A."/>
            <person name="Elias M."/>
            <person name="Hampl V."/>
        </authorList>
    </citation>
    <scope>NUCLEOTIDE SEQUENCE</scope>
    <source>
        <strain evidence="1">RCP-MX</strain>
    </source>
</reference>
<name>A0ABQ8U8I1_9EUKA</name>
<keyword evidence="2" id="KW-1185">Reference proteome</keyword>
<sequence>MQLITDPANIIKAYQIKCQEIQSKQKQLQTQMSIHATLFGKNMDHRLRFLRTIGIGIEALDGGGEGSDGIGSILSRAFLD</sequence>
<evidence type="ECO:0000313" key="2">
    <source>
        <dbReference type="Proteomes" id="UP001141327"/>
    </source>
</evidence>
<comment type="caution">
    <text evidence="1">The sequence shown here is derived from an EMBL/GenBank/DDBJ whole genome shotgun (WGS) entry which is preliminary data.</text>
</comment>
<gene>
    <name evidence="1" type="ORF">PAPYR_11818</name>
</gene>
<proteinExistence type="predicted"/>
<dbReference type="EMBL" id="JAPMOS010000230">
    <property type="protein sequence ID" value="KAJ4453665.1"/>
    <property type="molecule type" value="Genomic_DNA"/>
</dbReference>
<evidence type="ECO:0000313" key="1">
    <source>
        <dbReference type="EMBL" id="KAJ4453665.1"/>
    </source>
</evidence>
<dbReference type="Proteomes" id="UP001141327">
    <property type="component" value="Unassembled WGS sequence"/>
</dbReference>
<accession>A0ABQ8U8I1</accession>
<protein>
    <submittedName>
        <fullName evidence="1">Uncharacterized protein</fullName>
    </submittedName>
</protein>